<dbReference type="PANTHER" id="PTHR42034:SF1">
    <property type="entry name" value="CONDENSATION DOMAIN-CONTAINING PROTEIN"/>
    <property type="match status" value="1"/>
</dbReference>
<name>A0AAI9ZZZ7_9PEZI</name>
<evidence type="ECO:0000313" key="1">
    <source>
        <dbReference type="EMBL" id="KAK1640008.1"/>
    </source>
</evidence>
<keyword evidence="2" id="KW-1185">Reference proteome</keyword>
<sequence>MFHCEQQTSWSIPPSAMDTPYPELVWTQTSPGTWQRSIDEVEEFYSAMPILYEGSGLVFFAITGHISLTFDITSINDHCEAEKRVDEALRNAWLALRHDHPTIASQVTRDLTTGKWTKTYQQLKDKADQQSWIKKTLVSVTTGQPGVEWANSQPPAPKIPTLFVLSPPSPTTNLIRRDLVLRSPHDIIDGIGTLTLLNNLMTHASKAFSSPNTPTPLSFTGSEAANLSPPYRIAANVPPTLTHSQTERLATMAAQKSAAMNPPSGIQIIDMPYRRGKLLPGRHQRVAITLTEEQTARLTAACKLAGATVTHAFHAAIALVVRDIQPPSTRGPEAKRVRYVNYILRNERASCQPPFNSPKHPAALYHSVPGQSLVVDMDLPASGDDANAPNNKNEFLPVVQIMKDFYHGVKDDKEHYAFASTIWAAGNPTVPLSPDPLPVPPPKEHPSVSISSMGRVDGIIAPKTGAIEAYDPWVTGEELGNGLGLFLGTFRGELCLSAAFNDAWHTEADVLDFLKRCEDVVFRGFGISLE</sequence>
<comment type="caution">
    <text evidence="1">The sequence shown here is derived from an EMBL/GenBank/DDBJ whole genome shotgun (WGS) entry which is preliminary data.</text>
</comment>
<dbReference type="GeneID" id="85470899"/>
<dbReference type="SUPFAM" id="SSF52777">
    <property type="entry name" value="CoA-dependent acyltransferases"/>
    <property type="match status" value="1"/>
</dbReference>
<dbReference type="Gene3D" id="3.30.559.10">
    <property type="entry name" value="Chloramphenicol acetyltransferase-like domain"/>
    <property type="match status" value="1"/>
</dbReference>
<accession>A0AAI9ZZZ7</accession>
<gene>
    <name evidence="1" type="ORF">BDP81DRAFT_341898</name>
</gene>
<dbReference type="EMBL" id="JAHMHQ010000004">
    <property type="protein sequence ID" value="KAK1640008.1"/>
    <property type="molecule type" value="Genomic_DNA"/>
</dbReference>
<reference evidence="1" key="1">
    <citation type="submission" date="2021-06" db="EMBL/GenBank/DDBJ databases">
        <title>Comparative genomics, transcriptomics and evolutionary studies reveal genomic signatures of adaptation to plant cell wall in hemibiotrophic fungi.</title>
        <authorList>
            <consortium name="DOE Joint Genome Institute"/>
            <person name="Baroncelli R."/>
            <person name="Diaz J.F."/>
            <person name="Benocci T."/>
            <person name="Peng M."/>
            <person name="Battaglia E."/>
            <person name="Haridas S."/>
            <person name="Andreopoulos W."/>
            <person name="Labutti K."/>
            <person name="Pangilinan J."/>
            <person name="Floch G.L."/>
            <person name="Makela M.R."/>
            <person name="Henrissat B."/>
            <person name="Grigoriev I.V."/>
            <person name="Crouch J.A."/>
            <person name="De Vries R.P."/>
            <person name="Sukno S.A."/>
            <person name="Thon M.R."/>
        </authorList>
    </citation>
    <scope>NUCLEOTIDE SEQUENCE</scope>
    <source>
        <strain evidence="1">CBS 102054</strain>
    </source>
</reference>
<evidence type="ECO:0000313" key="2">
    <source>
        <dbReference type="Proteomes" id="UP001243989"/>
    </source>
</evidence>
<dbReference type="PANTHER" id="PTHR42034">
    <property type="entry name" value="CHROMOSOME 7, WHOLE GENOME SHOTGUN SEQUENCE-RELATED"/>
    <property type="match status" value="1"/>
</dbReference>
<organism evidence="1 2">
    <name type="scientific">Colletotrichum phormii</name>
    <dbReference type="NCBI Taxonomy" id="359342"/>
    <lineage>
        <taxon>Eukaryota</taxon>
        <taxon>Fungi</taxon>
        <taxon>Dikarya</taxon>
        <taxon>Ascomycota</taxon>
        <taxon>Pezizomycotina</taxon>
        <taxon>Sordariomycetes</taxon>
        <taxon>Hypocreomycetidae</taxon>
        <taxon>Glomerellales</taxon>
        <taxon>Glomerellaceae</taxon>
        <taxon>Colletotrichum</taxon>
        <taxon>Colletotrichum acutatum species complex</taxon>
    </lineage>
</organism>
<dbReference type="InterPro" id="IPR023213">
    <property type="entry name" value="CAT-like_dom_sf"/>
</dbReference>
<proteinExistence type="predicted"/>
<dbReference type="Proteomes" id="UP001243989">
    <property type="component" value="Unassembled WGS sequence"/>
</dbReference>
<dbReference type="AlphaFoldDB" id="A0AAI9ZZZ7"/>
<dbReference type="Gene3D" id="3.30.559.30">
    <property type="entry name" value="Nonribosomal peptide synthetase, condensation domain"/>
    <property type="match status" value="1"/>
</dbReference>
<dbReference type="RefSeq" id="XP_060448615.1">
    <property type="nucleotide sequence ID" value="XM_060586037.1"/>
</dbReference>
<protein>
    <submittedName>
        <fullName evidence="1">Uncharacterized protein</fullName>
    </submittedName>
</protein>